<comment type="caution">
    <text evidence="1">The sequence shown here is derived from an EMBL/GenBank/DDBJ whole genome shotgun (WGS) entry which is preliminary data.</text>
</comment>
<gene>
    <name evidence="1" type="ORF">HPP92_002514</name>
</gene>
<dbReference type="EMBL" id="JADCNL010000001">
    <property type="protein sequence ID" value="KAG0497823.1"/>
    <property type="molecule type" value="Genomic_DNA"/>
</dbReference>
<reference evidence="1 2" key="1">
    <citation type="journal article" date="2020" name="Nat. Food">
        <title>A phased Vanilla planifolia genome enables genetic improvement of flavour and production.</title>
        <authorList>
            <person name="Hasing T."/>
            <person name="Tang H."/>
            <person name="Brym M."/>
            <person name="Khazi F."/>
            <person name="Huang T."/>
            <person name="Chambers A.H."/>
        </authorList>
    </citation>
    <scope>NUCLEOTIDE SEQUENCE [LARGE SCALE GENOMIC DNA]</scope>
    <source>
        <tissue evidence="1">Leaf</tissue>
    </source>
</reference>
<sequence length="59" mass="6458">MGEQLAVWMLKQQVIDAVNKSYGINDNIGIIGDNQREEDEGKGGEAKVICGINLDHSSR</sequence>
<accession>A0A835S5M4</accession>
<dbReference type="Proteomes" id="UP000636800">
    <property type="component" value="Chromosome 1"/>
</dbReference>
<proteinExistence type="predicted"/>
<protein>
    <submittedName>
        <fullName evidence="1">Uncharacterized protein</fullName>
    </submittedName>
</protein>
<name>A0A835S5M4_VANPL</name>
<dbReference type="AlphaFoldDB" id="A0A835S5M4"/>
<keyword evidence="2" id="KW-1185">Reference proteome</keyword>
<evidence type="ECO:0000313" key="2">
    <source>
        <dbReference type="Proteomes" id="UP000636800"/>
    </source>
</evidence>
<evidence type="ECO:0000313" key="1">
    <source>
        <dbReference type="EMBL" id="KAG0497823.1"/>
    </source>
</evidence>
<organism evidence="1 2">
    <name type="scientific">Vanilla planifolia</name>
    <name type="common">Vanilla</name>
    <dbReference type="NCBI Taxonomy" id="51239"/>
    <lineage>
        <taxon>Eukaryota</taxon>
        <taxon>Viridiplantae</taxon>
        <taxon>Streptophyta</taxon>
        <taxon>Embryophyta</taxon>
        <taxon>Tracheophyta</taxon>
        <taxon>Spermatophyta</taxon>
        <taxon>Magnoliopsida</taxon>
        <taxon>Liliopsida</taxon>
        <taxon>Asparagales</taxon>
        <taxon>Orchidaceae</taxon>
        <taxon>Vanilloideae</taxon>
        <taxon>Vanilleae</taxon>
        <taxon>Vanilla</taxon>
    </lineage>
</organism>